<protein>
    <recommendedName>
        <fullName evidence="14">F5/8 type C domain-containing protein</fullName>
    </recommendedName>
</protein>
<comment type="similarity">
    <text evidence="3">Belongs to the peptidase M36 family.</text>
</comment>
<keyword evidence="16" id="KW-1185">Reference proteome</keyword>
<evidence type="ECO:0000256" key="2">
    <source>
        <dbReference type="ARBA" id="ARBA00004613"/>
    </source>
</evidence>
<keyword evidence="10" id="KW-0482">Metalloprotease</keyword>
<evidence type="ECO:0000259" key="14">
    <source>
        <dbReference type="PROSITE" id="PS50022"/>
    </source>
</evidence>
<dbReference type="InterPro" id="IPR008979">
    <property type="entry name" value="Galactose-bd-like_sf"/>
</dbReference>
<comment type="cofactor">
    <cofactor evidence="1">
        <name>Zn(2+)</name>
        <dbReference type="ChEBI" id="CHEBI:29105"/>
    </cofactor>
</comment>
<feature type="domain" description="F5/8 type C" evidence="14">
    <location>
        <begin position="778"/>
        <end position="939"/>
    </location>
</feature>
<comment type="subcellular location">
    <subcellularLocation>
        <location evidence="2">Secreted</location>
    </subcellularLocation>
</comment>
<accession>A0ABN3UKT3</accession>
<proteinExistence type="inferred from homology"/>
<keyword evidence="4" id="KW-0964">Secreted</keyword>
<evidence type="ECO:0000256" key="12">
    <source>
        <dbReference type="SAM" id="MobiDB-lite"/>
    </source>
</evidence>
<feature type="chain" id="PRO_5047121743" description="F5/8 type C domain-containing protein" evidence="13">
    <location>
        <begin position="23"/>
        <end position="1084"/>
    </location>
</feature>
<evidence type="ECO:0000256" key="13">
    <source>
        <dbReference type="SAM" id="SignalP"/>
    </source>
</evidence>
<keyword evidence="6" id="KW-0479">Metal-binding</keyword>
<evidence type="ECO:0000256" key="7">
    <source>
        <dbReference type="ARBA" id="ARBA00022729"/>
    </source>
</evidence>
<dbReference type="Gene3D" id="2.60.40.1120">
    <property type="entry name" value="Carboxypeptidase-like, regulatory domain"/>
    <property type="match status" value="1"/>
</dbReference>
<dbReference type="EMBL" id="BAAARN010000001">
    <property type="protein sequence ID" value="GAA2734716.1"/>
    <property type="molecule type" value="Genomic_DNA"/>
</dbReference>
<evidence type="ECO:0000256" key="5">
    <source>
        <dbReference type="ARBA" id="ARBA00022670"/>
    </source>
</evidence>
<name>A0ABN3UKT3_9MICO</name>
<dbReference type="RefSeq" id="WP_344191817.1">
    <property type="nucleotide sequence ID" value="NZ_BAAARN010000001.1"/>
</dbReference>
<evidence type="ECO:0000256" key="1">
    <source>
        <dbReference type="ARBA" id="ARBA00001947"/>
    </source>
</evidence>
<reference evidence="15 16" key="1">
    <citation type="journal article" date="2019" name="Int. J. Syst. Evol. Microbiol.">
        <title>The Global Catalogue of Microorganisms (GCM) 10K type strain sequencing project: providing services to taxonomists for standard genome sequencing and annotation.</title>
        <authorList>
            <consortium name="The Broad Institute Genomics Platform"/>
            <consortium name="The Broad Institute Genome Sequencing Center for Infectious Disease"/>
            <person name="Wu L."/>
            <person name="Ma J."/>
        </authorList>
    </citation>
    <scope>NUCLEOTIDE SEQUENCE [LARGE SCALE GENOMIC DNA]</scope>
    <source>
        <strain evidence="15 16">JCM 16378</strain>
    </source>
</reference>
<dbReference type="Pfam" id="PF00754">
    <property type="entry name" value="F5_F8_type_C"/>
    <property type="match status" value="1"/>
</dbReference>
<sequence length="1084" mass="111448">MKTSRKHSIAVGVCLLTAAATALPLSSAAGAPAALPAAADGAAAALPGLGDTVDALTQTLDTRAVDRPVVPTTAAKKALTTLLSRSGPGARATWDERFGTLRSLRGPAPLTAPASGAAVSIARGWVRGNAAAFGLSTGQVDSLAVLRDHTLPGAGTHTVTFVQTTGGVAAARGGRLNIAVTKDGRVLSYAGDPTPGASLTGGWVLGETGALLATAGVLAPGTAWSPKADGTQAGYTTFAKGPFGGPSYVKKVTFGTRAGSVAAYKVYFLKSTTQAWEVVVDGTTGRILYRASVVQHAEDPQGTVYDNYPGAARGGTPRQQSFGPTAQSPKGWVDPTGVAGTGVTTFGNNADTYANWSNFLAPVDNAPRPVSPTGNFSYVYTNQWAATKGQTAPPSYAQDLNPAATNLFFQHNRIHDEYYALGFTETAGNFQLDNGSNGGMGGDPIRGLVQAGAASGGSPTYTGRDNAYMLTLDDGIPPWSGMFLWEPIDDAFEGPHRDGSFDMSVIQHEYTHGLSTRYVAGGSALGSHQAGSMGEGWSDWYALNHGFRTGLLTKPVVGDYVTGNATRGIRNWNYDQNPTTFGDMGYDLTGPEVHADGEIWTATLWDLRKALVTRYGAAKGADVAARLVTDGMPLTAPDPSFLDARDGILTADLDRYHGENTDLIWSVFAKRGAGASAKSATGDDTDPKPGFDHPSAARNGTAAVTVLNATTGRAVPNAKVILGRFEARVSPLTRTGGSGGATIKAVAGTYPLTIQAPGFGVQTIDGFAVAAGTNSARTIRLAPNLASTAAGATVVSASSQDDGAPAKFAFDDTAASVWATRAGTAPYNDGPDERVTVKLAAPATVSSVRVSAFKATNASRFAALKGFTVQTSTDGVSWKTARTGGFAYAAPRPTAPDLNFRTFALATPVKAAYVRFFVDSVQGNTATQAQVADIEVFGSGAVVQNGSVTPDAPFTDSGTITAPNPAAGDVTGLQNVFGVTGTEMNTACTFPPATQGVDGWVSKFPAGFSDGLHSVSVKGTSDADATLGHDLDLYFLDSSCQPTGSVATAAADESAVIPPGSVYLVTHLYTGADVQVAVTAVDNR</sequence>
<dbReference type="InterPro" id="IPR000421">
    <property type="entry name" value="FA58C"/>
</dbReference>
<feature type="region of interest" description="Disordered" evidence="12">
    <location>
        <begin position="676"/>
        <end position="697"/>
    </location>
</feature>
<evidence type="ECO:0000256" key="3">
    <source>
        <dbReference type="ARBA" id="ARBA00006006"/>
    </source>
</evidence>
<evidence type="ECO:0000256" key="10">
    <source>
        <dbReference type="ARBA" id="ARBA00023049"/>
    </source>
</evidence>
<dbReference type="Gene3D" id="2.60.120.260">
    <property type="entry name" value="Galactose-binding domain-like"/>
    <property type="match status" value="1"/>
</dbReference>
<evidence type="ECO:0000256" key="6">
    <source>
        <dbReference type="ARBA" id="ARBA00022723"/>
    </source>
</evidence>
<dbReference type="Proteomes" id="UP001501326">
    <property type="component" value="Unassembled WGS sequence"/>
</dbReference>
<gene>
    <name evidence="15" type="ORF">GCM10009867_15430</name>
</gene>
<dbReference type="InterPro" id="IPR011096">
    <property type="entry name" value="FTP_domain"/>
</dbReference>
<keyword evidence="5" id="KW-0645">Protease</keyword>
<organism evidence="15 16">
    <name type="scientific">Pedococcus aerophilus</name>
    <dbReference type="NCBI Taxonomy" id="436356"/>
    <lineage>
        <taxon>Bacteria</taxon>
        <taxon>Bacillati</taxon>
        <taxon>Actinomycetota</taxon>
        <taxon>Actinomycetes</taxon>
        <taxon>Micrococcales</taxon>
        <taxon>Intrasporangiaceae</taxon>
        <taxon>Pedococcus</taxon>
    </lineage>
</organism>
<dbReference type="PROSITE" id="PS50022">
    <property type="entry name" value="FA58C_3"/>
    <property type="match status" value="1"/>
</dbReference>
<dbReference type="InterPro" id="IPR001842">
    <property type="entry name" value="Peptidase_M36"/>
</dbReference>
<dbReference type="Gene3D" id="3.10.170.10">
    <property type="match status" value="1"/>
</dbReference>
<dbReference type="Pfam" id="PF02128">
    <property type="entry name" value="Peptidase_M36"/>
    <property type="match status" value="1"/>
</dbReference>
<evidence type="ECO:0000256" key="9">
    <source>
        <dbReference type="ARBA" id="ARBA00022833"/>
    </source>
</evidence>
<evidence type="ECO:0000256" key="4">
    <source>
        <dbReference type="ARBA" id="ARBA00022525"/>
    </source>
</evidence>
<dbReference type="InterPro" id="IPR050371">
    <property type="entry name" value="Fungal_virulence_M36"/>
</dbReference>
<evidence type="ECO:0000313" key="15">
    <source>
        <dbReference type="EMBL" id="GAA2734716.1"/>
    </source>
</evidence>
<evidence type="ECO:0000256" key="11">
    <source>
        <dbReference type="ARBA" id="ARBA00023145"/>
    </source>
</evidence>
<feature type="signal peptide" evidence="13">
    <location>
        <begin position="1"/>
        <end position="22"/>
    </location>
</feature>
<keyword evidence="11" id="KW-0865">Zymogen</keyword>
<dbReference type="PANTHER" id="PTHR33478">
    <property type="entry name" value="EXTRACELLULAR METALLOPROTEINASE MEP"/>
    <property type="match status" value="1"/>
</dbReference>
<evidence type="ECO:0000256" key="8">
    <source>
        <dbReference type="ARBA" id="ARBA00022801"/>
    </source>
</evidence>
<dbReference type="Pfam" id="PF07504">
    <property type="entry name" value="FTP"/>
    <property type="match status" value="1"/>
</dbReference>
<comment type="caution">
    <text evidence="15">The sequence shown here is derived from an EMBL/GenBank/DDBJ whole genome shotgun (WGS) entry which is preliminary data.</text>
</comment>
<dbReference type="SUPFAM" id="SSF49785">
    <property type="entry name" value="Galactose-binding domain-like"/>
    <property type="match status" value="1"/>
</dbReference>
<dbReference type="Gene3D" id="1.10.390.10">
    <property type="entry name" value="Neutral Protease Domain 2"/>
    <property type="match status" value="1"/>
</dbReference>
<dbReference type="CDD" id="cd09596">
    <property type="entry name" value="M36"/>
    <property type="match status" value="1"/>
</dbReference>
<dbReference type="PANTHER" id="PTHR33478:SF1">
    <property type="entry name" value="EXTRACELLULAR METALLOPROTEINASE MEP"/>
    <property type="match status" value="1"/>
</dbReference>
<keyword evidence="9" id="KW-0862">Zinc</keyword>
<evidence type="ECO:0000313" key="16">
    <source>
        <dbReference type="Proteomes" id="UP001501326"/>
    </source>
</evidence>
<dbReference type="SUPFAM" id="SSF55486">
    <property type="entry name" value="Metalloproteases ('zincins'), catalytic domain"/>
    <property type="match status" value="1"/>
</dbReference>
<dbReference type="InterPro" id="IPR027268">
    <property type="entry name" value="Peptidase_M4/M1_CTD_sf"/>
</dbReference>
<keyword evidence="7 13" id="KW-0732">Signal</keyword>
<keyword evidence="8" id="KW-0378">Hydrolase</keyword>